<evidence type="ECO:0000313" key="4">
    <source>
        <dbReference type="Proteomes" id="UP000179524"/>
    </source>
</evidence>
<dbReference type="InterPro" id="IPR038765">
    <property type="entry name" value="Papain-like_cys_pep_sf"/>
</dbReference>
<proteinExistence type="predicted"/>
<dbReference type="PANTHER" id="PTHR42736:SF1">
    <property type="entry name" value="PROTEIN-GLUTAMINE GAMMA-GLUTAMYLTRANSFERASE"/>
    <property type="match status" value="1"/>
</dbReference>
<dbReference type="SUPFAM" id="SSF54001">
    <property type="entry name" value="Cysteine proteinases"/>
    <property type="match status" value="1"/>
</dbReference>
<feature type="transmembrane region" description="Helical" evidence="1">
    <location>
        <begin position="169"/>
        <end position="188"/>
    </location>
</feature>
<keyword evidence="4" id="KW-1185">Reference proteome</keyword>
<reference evidence="3 4" key="1">
    <citation type="submission" date="2016-10" db="EMBL/GenBank/DDBJ databases">
        <title>Draft genome sequences of four alkaliphilic bacteria belonging to the Anaerobacillus genus.</title>
        <authorList>
            <person name="Bassil N.M."/>
            <person name="Lloyd J.R."/>
        </authorList>
    </citation>
    <scope>NUCLEOTIDE SEQUENCE [LARGE SCALE GENOMIC DNA]</scope>
    <source>
        <strain evidence="3 4">DSM 18345</strain>
    </source>
</reference>
<keyword evidence="1" id="KW-0472">Membrane</keyword>
<dbReference type="Pfam" id="PF11992">
    <property type="entry name" value="TgpA_N"/>
    <property type="match status" value="1"/>
</dbReference>
<evidence type="ECO:0000259" key="2">
    <source>
        <dbReference type="SMART" id="SM00460"/>
    </source>
</evidence>
<evidence type="ECO:0000313" key="3">
    <source>
        <dbReference type="EMBL" id="OIJ15317.1"/>
    </source>
</evidence>
<feature type="transmembrane region" description="Helical" evidence="1">
    <location>
        <begin position="200"/>
        <end position="222"/>
    </location>
</feature>
<feature type="transmembrane region" description="Helical" evidence="1">
    <location>
        <begin position="7"/>
        <end position="27"/>
    </location>
</feature>
<dbReference type="RefSeq" id="WP_071308823.1">
    <property type="nucleotide sequence ID" value="NZ_MLQR01000013.1"/>
</dbReference>
<name>A0A1S2LUH9_9BACI</name>
<feature type="transmembrane region" description="Helical" evidence="1">
    <location>
        <begin position="144"/>
        <end position="163"/>
    </location>
</feature>
<dbReference type="Proteomes" id="UP000179524">
    <property type="component" value="Unassembled WGS sequence"/>
</dbReference>
<keyword evidence="1" id="KW-1133">Transmembrane helix</keyword>
<accession>A0A1S2LUH9</accession>
<feature type="transmembrane region" description="Helical" evidence="1">
    <location>
        <begin position="117"/>
        <end position="137"/>
    </location>
</feature>
<dbReference type="Gene3D" id="3.10.620.30">
    <property type="match status" value="1"/>
</dbReference>
<dbReference type="EMBL" id="MLQR01000013">
    <property type="protein sequence ID" value="OIJ15317.1"/>
    <property type="molecule type" value="Genomic_DNA"/>
</dbReference>
<dbReference type="SMART" id="SM00460">
    <property type="entry name" value="TGc"/>
    <property type="match status" value="1"/>
</dbReference>
<gene>
    <name evidence="3" type="ORF">BKP37_06505</name>
</gene>
<dbReference type="Pfam" id="PF01841">
    <property type="entry name" value="Transglut_core"/>
    <property type="match status" value="1"/>
</dbReference>
<feature type="transmembrane region" description="Helical" evidence="1">
    <location>
        <begin position="641"/>
        <end position="659"/>
    </location>
</feature>
<organism evidence="3 4">
    <name type="scientific">Anaerobacillus alkalilacustris</name>
    <dbReference type="NCBI Taxonomy" id="393763"/>
    <lineage>
        <taxon>Bacteria</taxon>
        <taxon>Bacillati</taxon>
        <taxon>Bacillota</taxon>
        <taxon>Bacilli</taxon>
        <taxon>Bacillales</taxon>
        <taxon>Bacillaceae</taxon>
        <taxon>Anaerobacillus</taxon>
    </lineage>
</organism>
<evidence type="ECO:0000256" key="1">
    <source>
        <dbReference type="SAM" id="Phobius"/>
    </source>
</evidence>
<dbReference type="InterPro" id="IPR052901">
    <property type="entry name" value="Bact_TGase-like"/>
</dbReference>
<keyword evidence="1" id="KW-0812">Transmembrane</keyword>
<feature type="domain" description="Transglutaminase-like" evidence="2">
    <location>
        <begin position="488"/>
        <end position="563"/>
    </location>
</feature>
<protein>
    <recommendedName>
        <fullName evidence="2">Transglutaminase-like domain-containing protein</fullName>
    </recommendedName>
</protein>
<dbReference type="InterPro" id="IPR021878">
    <property type="entry name" value="TgpA_N"/>
</dbReference>
<comment type="caution">
    <text evidence="3">The sequence shown here is derived from an EMBL/GenBank/DDBJ whole genome shotgun (WGS) entry which is preliminary data.</text>
</comment>
<dbReference type="PANTHER" id="PTHR42736">
    <property type="entry name" value="PROTEIN-GLUTAMINE GAMMA-GLUTAMYLTRANSFERASE"/>
    <property type="match status" value="1"/>
</dbReference>
<dbReference type="OrthoDB" id="9804872at2"/>
<dbReference type="AlphaFoldDB" id="A0A1S2LUH9"/>
<dbReference type="InterPro" id="IPR002931">
    <property type="entry name" value="Transglutaminase-like"/>
</dbReference>
<sequence>MLKNRNIFSFSLILIYGLAFLVLWEWLRPLPIITDTGNLYVFVWFTFFCFIFMYLRVASYISVPIIFIAMMYGLHYIFFGGSFILEGFSTLTWFGEDFARNIEFLFNRKMNDLSYEFRSFLLFLVLAITSYLIHFWIYHVKKIFSFLFITIIYVTILDTFTIYDASTSIVRLVVSSFLLMTILFKMRLEETERIKTDKLSNGVWISIMTCMIAFVAVVAFFLPKYEPHWPDPLPMVQGAMSGENLSGGHRTIGYSDNDERLGGGFAYDDTVVFTAVANQGHYWRGESKEIYTGKGWESVEQQLNRTFRYSEQYNEKVSVQFYEQGTAKHVQETTITMLDDRHFSHFFYPGELLEVHVDGLKYNAEFLEEPFQFSIDYVSGKVSAMSSTNHNPLLLQEYLITYNYPSFVIEQLKYRTNLDPDHIKEVYLQLPELPERVGILASEITRNYDNRYDKVKAIEEYFSEYDYKYETQDVAIPSEGQDYVDQFLFETRRGYCNNFSTSMVVMLRTLDIPARWVKGFTQGREIGLVENGKKKYEITNANAHSWVEVYFPNVGWVPFEPTRGFNASFEFVEGNQLDRELDQSGVEESYEQVQVPQRDNDPENPFLPLEEEVESISTIEESVTTEVEESSSKSFPFSNPFIWFPLIMLLIGFLFYKTYKRLITFFFLTWFKLKSRDENTYLSAYERLLWLLQLNGYYRYTDETLREYASRIDKSLSCTEMTRLTLKYEKIIYGNFKDPSLWKEMHSSWEAILRKMGS</sequence>
<feature type="transmembrane region" description="Helical" evidence="1">
    <location>
        <begin position="39"/>
        <end position="58"/>
    </location>
</feature>
<feature type="transmembrane region" description="Helical" evidence="1">
    <location>
        <begin position="65"/>
        <end position="85"/>
    </location>
</feature>